<dbReference type="InterPro" id="IPR037479">
    <property type="entry name" value="Tauto_MSAD"/>
</dbReference>
<dbReference type="Proteomes" id="UP000243463">
    <property type="component" value="Unassembled WGS sequence"/>
</dbReference>
<dbReference type="EMBL" id="FZLN01000001">
    <property type="protein sequence ID" value="SNQ28359.1"/>
    <property type="molecule type" value="Genomic_DNA"/>
</dbReference>
<dbReference type="SUPFAM" id="SSF55331">
    <property type="entry name" value="Tautomerase/MIF"/>
    <property type="match status" value="1"/>
</dbReference>
<dbReference type="PANTHER" id="PTHR38460">
    <property type="entry name" value="TAUTOMERASE YOLI-RELATED"/>
    <property type="match status" value="1"/>
</dbReference>
<accession>A0A217ECV8</accession>
<dbReference type="OrthoDB" id="9804765at2"/>
<dbReference type="Pfam" id="PF14552">
    <property type="entry name" value="Tautomerase_2"/>
    <property type="match status" value="1"/>
</dbReference>
<sequence length="129" mass="15025">MSQIKIYASAETIDLHRQSLSDAIHRALVEQLQYPTNKKFQRFIRLNRQDFIYPPDRSASYLIIEISMFSGRSKLTKKALIQSIFNNIKILCGINPFDVEITIFETPQENWGIRGQNADELMLDYKVDV</sequence>
<dbReference type="PANTHER" id="PTHR38460:SF1">
    <property type="entry name" value="TAUTOMERASE YOLI-RELATED"/>
    <property type="match status" value="1"/>
</dbReference>
<dbReference type="Gene3D" id="3.30.429.10">
    <property type="entry name" value="Macrophage Migration Inhibitory Factor"/>
    <property type="match status" value="1"/>
</dbReference>
<name>A0A217ECV8_9GAMM</name>
<evidence type="ECO:0000313" key="2">
    <source>
        <dbReference type="Proteomes" id="UP000243463"/>
    </source>
</evidence>
<reference evidence="2" key="1">
    <citation type="submission" date="2017-06" db="EMBL/GenBank/DDBJ databases">
        <authorList>
            <person name="Varghese N."/>
            <person name="Submissions S."/>
        </authorList>
    </citation>
    <scope>NUCLEOTIDE SEQUENCE [LARGE SCALE GENOMIC DNA]</scope>
    <source>
        <strain evidence="2">ANC 5114</strain>
    </source>
</reference>
<dbReference type="InterPro" id="IPR014347">
    <property type="entry name" value="Tautomerase/MIF_sf"/>
</dbReference>
<evidence type="ECO:0000313" key="1">
    <source>
        <dbReference type="EMBL" id="SNQ28359.1"/>
    </source>
</evidence>
<keyword evidence="2" id="KW-1185">Reference proteome</keyword>
<protein>
    <submittedName>
        <fullName evidence="1">Tautomerase enzyme</fullName>
    </submittedName>
</protein>
<organism evidence="1 2">
    <name type="scientific">Acinetobacter apis</name>
    <dbReference type="NCBI Taxonomy" id="1229165"/>
    <lineage>
        <taxon>Bacteria</taxon>
        <taxon>Pseudomonadati</taxon>
        <taxon>Pseudomonadota</taxon>
        <taxon>Gammaproteobacteria</taxon>
        <taxon>Moraxellales</taxon>
        <taxon>Moraxellaceae</taxon>
        <taxon>Acinetobacter</taxon>
    </lineage>
</organism>
<dbReference type="AlphaFoldDB" id="A0A217ECV8"/>
<gene>
    <name evidence="1" type="ORF">SAMN05444584_0278</name>
</gene>
<dbReference type="RefSeq" id="WP_088822365.1">
    <property type="nucleotide sequence ID" value="NZ_FZLN01000001.1"/>
</dbReference>
<proteinExistence type="predicted"/>